<evidence type="ECO:0008006" key="4">
    <source>
        <dbReference type="Google" id="ProtNLM"/>
    </source>
</evidence>
<evidence type="ECO:0000313" key="2">
    <source>
        <dbReference type="EMBL" id="TYS57382.1"/>
    </source>
</evidence>
<dbReference type="RefSeq" id="WP_148966744.1">
    <property type="nucleotide sequence ID" value="NZ_VTEU01000008.1"/>
</dbReference>
<feature type="region of interest" description="Disordered" evidence="1">
    <location>
        <begin position="111"/>
        <end position="133"/>
    </location>
</feature>
<evidence type="ECO:0000256" key="1">
    <source>
        <dbReference type="SAM" id="MobiDB-lite"/>
    </source>
</evidence>
<sequence>MKKTILGVYDTEKKARNVVEGLIVQGYRAEEIVVVALGEEIGSDYPTGTRVEDITSEEEDSVVDKLLLPDEAQGPRGVGNKLLELGLSDRDAPMYATDVENGRILVLTNEKESQEARTVEPCVGGDREQQEMH</sequence>
<gene>
    <name evidence="2" type="ORF">FZC74_17000</name>
</gene>
<evidence type="ECO:0000313" key="3">
    <source>
        <dbReference type="Proteomes" id="UP000323393"/>
    </source>
</evidence>
<accession>A0AA94WL61</accession>
<proteinExistence type="predicted"/>
<dbReference type="AlphaFoldDB" id="A0AA94WL61"/>
<dbReference type="EMBL" id="VTEU01000008">
    <property type="protein sequence ID" value="TYS57382.1"/>
    <property type="molecule type" value="Genomic_DNA"/>
</dbReference>
<reference evidence="2 3" key="1">
    <citation type="submission" date="2019-08" db="EMBL/GenBank/DDBJ databases">
        <title>Bacillus genomes from the desert of Cuatro Cienegas, Coahuila.</title>
        <authorList>
            <person name="Olmedo-Alvarez G."/>
        </authorList>
    </citation>
    <scope>NUCLEOTIDE SEQUENCE [LARGE SCALE GENOMIC DNA]</scope>
    <source>
        <strain evidence="2 3">CH88_3T</strain>
    </source>
</reference>
<comment type="caution">
    <text evidence="2">The sequence shown here is derived from an EMBL/GenBank/DDBJ whole genome shotgun (WGS) entry which is preliminary data.</text>
</comment>
<name>A0AA94WL61_9BACI</name>
<protein>
    <recommendedName>
        <fullName evidence="4">General stress protein 17M-like domain-containing protein</fullName>
    </recommendedName>
</protein>
<dbReference type="Proteomes" id="UP000323393">
    <property type="component" value="Unassembled WGS sequence"/>
</dbReference>
<organism evidence="2 3">
    <name type="scientific">Sutcliffiella horikoshii</name>
    <dbReference type="NCBI Taxonomy" id="79883"/>
    <lineage>
        <taxon>Bacteria</taxon>
        <taxon>Bacillati</taxon>
        <taxon>Bacillota</taxon>
        <taxon>Bacilli</taxon>
        <taxon>Bacillales</taxon>
        <taxon>Bacillaceae</taxon>
        <taxon>Sutcliffiella</taxon>
    </lineage>
</organism>